<organism evidence="1 2">
    <name type="scientific">Shewanella piezotolerans (strain WP3 / JCM 13877)</name>
    <dbReference type="NCBI Taxonomy" id="225849"/>
    <lineage>
        <taxon>Bacteria</taxon>
        <taxon>Pseudomonadati</taxon>
        <taxon>Pseudomonadota</taxon>
        <taxon>Gammaproteobacteria</taxon>
        <taxon>Alteromonadales</taxon>
        <taxon>Shewanellaceae</taxon>
        <taxon>Shewanella</taxon>
    </lineage>
</organism>
<sequence>MVHMKTDIYQKIELDFGADLPLAIEQLEIVDARTKGMIGDRMIRAMVFLSKGNMDRFKQVIELAHTDYRDVLWQAEYDCGEEQLYDFNKTFHELKLMGK</sequence>
<dbReference type="EMBL" id="CP000472">
    <property type="protein sequence ID" value="ACJ31532.1"/>
    <property type="molecule type" value="Genomic_DNA"/>
</dbReference>
<proteinExistence type="predicted"/>
<keyword evidence="2" id="KW-1185">Reference proteome</keyword>
<gene>
    <name evidence="1" type="ordered locus">swp_4913</name>
</gene>
<dbReference type="eggNOG" id="ENOG50341F3">
    <property type="taxonomic scope" value="Bacteria"/>
</dbReference>
<dbReference type="Proteomes" id="UP000000753">
    <property type="component" value="Chromosome"/>
</dbReference>
<evidence type="ECO:0000313" key="2">
    <source>
        <dbReference type="Proteomes" id="UP000000753"/>
    </source>
</evidence>
<dbReference type="HOGENOM" id="CLU_2358021_0_0_6"/>
<dbReference type="KEGG" id="swp:swp_4913"/>
<name>B8CV56_SHEPW</name>
<accession>B8CV56</accession>
<reference evidence="1 2" key="1">
    <citation type="journal article" date="2008" name="PLoS ONE">
        <title>Environmental adaptation: genomic analysis of the piezotolerant and psychrotolerant deep-sea iron reducing bacterium Shewanella piezotolerans WP3.</title>
        <authorList>
            <person name="Wang F."/>
            <person name="Wang J."/>
            <person name="Jian H."/>
            <person name="Zhang B."/>
            <person name="Li S."/>
            <person name="Wang F."/>
            <person name="Zeng X."/>
            <person name="Gao L."/>
            <person name="Bartlett D.H."/>
            <person name="Yu J."/>
            <person name="Hu S."/>
            <person name="Xiao X."/>
        </authorList>
    </citation>
    <scope>NUCLEOTIDE SEQUENCE [LARGE SCALE GENOMIC DNA]</scope>
    <source>
        <strain evidence="2">WP3 / JCM 13877</strain>
    </source>
</reference>
<protein>
    <submittedName>
        <fullName evidence="1">Uncharacterized protein</fullName>
    </submittedName>
</protein>
<dbReference type="AlphaFoldDB" id="B8CV56"/>
<evidence type="ECO:0000313" key="1">
    <source>
        <dbReference type="EMBL" id="ACJ31532.1"/>
    </source>
</evidence>